<dbReference type="InterPro" id="IPR011701">
    <property type="entry name" value="MFS"/>
</dbReference>
<evidence type="ECO:0000256" key="1">
    <source>
        <dbReference type="ARBA" id="ARBA00004141"/>
    </source>
</evidence>
<dbReference type="AlphaFoldDB" id="A0A6A6S667"/>
<dbReference type="GO" id="GO:0016020">
    <property type="term" value="C:membrane"/>
    <property type="evidence" value="ECO:0007669"/>
    <property type="project" value="UniProtKB-SubCell"/>
</dbReference>
<accession>A0A6A6S667</accession>
<dbReference type="OrthoDB" id="10262656at2759"/>
<evidence type="ECO:0000313" key="10">
    <source>
        <dbReference type="Proteomes" id="UP000799753"/>
    </source>
</evidence>
<feature type="region of interest" description="Disordered" evidence="6">
    <location>
        <begin position="268"/>
        <end position="287"/>
    </location>
</feature>
<evidence type="ECO:0000256" key="5">
    <source>
        <dbReference type="ARBA" id="ARBA00023136"/>
    </source>
</evidence>
<gene>
    <name evidence="9" type="ORF">P280DRAFT_468061</name>
</gene>
<keyword evidence="10" id="KW-1185">Reference proteome</keyword>
<evidence type="ECO:0000256" key="6">
    <source>
        <dbReference type="SAM" id="MobiDB-lite"/>
    </source>
</evidence>
<feature type="domain" description="Major facilitator superfamily (MFS) profile" evidence="8">
    <location>
        <begin position="21"/>
        <end position="519"/>
    </location>
</feature>
<dbReference type="InterPro" id="IPR020846">
    <property type="entry name" value="MFS_dom"/>
</dbReference>
<organism evidence="9 10">
    <name type="scientific">Massarina eburnea CBS 473.64</name>
    <dbReference type="NCBI Taxonomy" id="1395130"/>
    <lineage>
        <taxon>Eukaryota</taxon>
        <taxon>Fungi</taxon>
        <taxon>Dikarya</taxon>
        <taxon>Ascomycota</taxon>
        <taxon>Pezizomycotina</taxon>
        <taxon>Dothideomycetes</taxon>
        <taxon>Pleosporomycetidae</taxon>
        <taxon>Pleosporales</taxon>
        <taxon>Massarineae</taxon>
        <taxon>Massarinaceae</taxon>
        <taxon>Massarina</taxon>
    </lineage>
</organism>
<feature type="transmembrane region" description="Helical" evidence="7">
    <location>
        <begin position="313"/>
        <end position="330"/>
    </location>
</feature>
<evidence type="ECO:0000256" key="4">
    <source>
        <dbReference type="ARBA" id="ARBA00022989"/>
    </source>
</evidence>
<dbReference type="GO" id="GO:0022857">
    <property type="term" value="F:transmembrane transporter activity"/>
    <property type="evidence" value="ECO:0007669"/>
    <property type="project" value="InterPro"/>
</dbReference>
<feature type="transmembrane region" description="Helical" evidence="7">
    <location>
        <begin position="154"/>
        <end position="174"/>
    </location>
</feature>
<evidence type="ECO:0000256" key="2">
    <source>
        <dbReference type="ARBA" id="ARBA00022448"/>
    </source>
</evidence>
<evidence type="ECO:0000259" key="8">
    <source>
        <dbReference type="PROSITE" id="PS50850"/>
    </source>
</evidence>
<dbReference type="Gene3D" id="1.20.1250.20">
    <property type="entry name" value="MFS general substrate transporter like domains"/>
    <property type="match status" value="1"/>
</dbReference>
<feature type="transmembrane region" description="Helical" evidence="7">
    <location>
        <begin position="117"/>
        <end position="142"/>
    </location>
</feature>
<feature type="transmembrane region" description="Helical" evidence="7">
    <location>
        <begin position="367"/>
        <end position="387"/>
    </location>
</feature>
<dbReference type="InterPro" id="IPR036259">
    <property type="entry name" value="MFS_trans_sf"/>
</dbReference>
<protein>
    <submittedName>
        <fullName evidence="9">MFS general substrate transporter</fullName>
    </submittedName>
</protein>
<feature type="transmembrane region" description="Helical" evidence="7">
    <location>
        <begin position="495"/>
        <end position="513"/>
    </location>
</feature>
<evidence type="ECO:0000256" key="7">
    <source>
        <dbReference type="SAM" id="Phobius"/>
    </source>
</evidence>
<sequence>MAKNGGASTRSRDGTPFPTRQMAILALCRISEPIAFMSIFPYAYFMVESFGIADSKSEISMYVGMVTSAFAFMECMSGIFWGRLSDRVGRKKVLLGGLFGTGLSMLLFGFAKSLPMALFARALGGLLNGNIGVLQTTVAELVTVEKHQPRAYSIMPFVWCLGTIIGATLGGVLARPALALPTWFEGTVFDTYPYLLPNLVCTAVVICGLTVGILFLEETHEDRKYDRDRGCEAGQWLLSKVWRRDDTSYATLLSDKDASMDETDPMLPRAYRSTDSSPTLCSSRSSLSEPTPFALDRDTVAAPKFRDAFTKQVCLNIVCYGILAFHTISLEQLLPILMSKAEPTGDNRHLPFYFQGGFNFSPQTNGALLSIQGFLQMIAQLLIFPWISKKLGSLRTFCLTIALYPFLYILAPYLALLPKNLRVPGIVLLLVWKVTAQSLSYPSLAIMLANASPSRKVLGTLNGAAAASASVCRGFGPTVSGAVDSVGDRIGMSGLAWWTIAGVAAVGWMPGFFMEERKRPGFRDIEDGEGSDAESVCTLALDEANEPMLSK</sequence>
<feature type="compositionally biased region" description="Low complexity" evidence="6">
    <location>
        <begin position="273"/>
        <end position="287"/>
    </location>
</feature>
<dbReference type="PROSITE" id="PS50850">
    <property type="entry name" value="MFS"/>
    <property type="match status" value="1"/>
</dbReference>
<feature type="transmembrane region" description="Helical" evidence="7">
    <location>
        <begin position="93"/>
        <end position="111"/>
    </location>
</feature>
<dbReference type="Proteomes" id="UP000799753">
    <property type="component" value="Unassembled WGS sequence"/>
</dbReference>
<keyword evidence="3 7" id="KW-0812">Transmembrane</keyword>
<keyword evidence="4 7" id="KW-1133">Transmembrane helix</keyword>
<feature type="transmembrane region" description="Helical" evidence="7">
    <location>
        <begin position="394"/>
        <end position="414"/>
    </location>
</feature>
<keyword evidence="5 7" id="KW-0472">Membrane</keyword>
<dbReference type="CDD" id="cd17330">
    <property type="entry name" value="MFS_SLC46_TetA_like"/>
    <property type="match status" value="1"/>
</dbReference>
<dbReference type="Pfam" id="PF07690">
    <property type="entry name" value="MFS_1"/>
    <property type="match status" value="1"/>
</dbReference>
<evidence type="ECO:0000256" key="3">
    <source>
        <dbReference type="ARBA" id="ARBA00022692"/>
    </source>
</evidence>
<dbReference type="SUPFAM" id="SSF103473">
    <property type="entry name" value="MFS general substrate transporter"/>
    <property type="match status" value="1"/>
</dbReference>
<dbReference type="EMBL" id="MU006781">
    <property type="protein sequence ID" value="KAF2642747.1"/>
    <property type="molecule type" value="Genomic_DNA"/>
</dbReference>
<reference evidence="9" key="1">
    <citation type="journal article" date="2020" name="Stud. Mycol.">
        <title>101 Dothideomycetes genomes: a test case for predicting lifestyles and emergence of pathogens.</title>
        <authorList>
            <person name="Haridas S."/>
            <person name="Albert R."/>
            <person name="Binder M."/>
            <person name="Bloem J."/>
            <person name="Labutti K."/>
            <person name="Salamov A."/>
            <person name="Andreopoulos B."/>
            <person name="Baker S."/>
            <person name="Barry K."/>
            <person name="Bills G."/>
            <person name="Bluhm B."/>
            <person name="Cannon C."/>
            <person name="Castanera R."/>
            <person name="Culley D."/>
            <person name="Daum C."/>
            <person name="Ezra D."/>
            <person name="Gonzalez J."/>
            <person name="Henrissat B."/>
            <person name="Kuo A."/>
            <person name="Liang C."/>
            <person name="Lipzen A."/>
            <person name="Lutzoni F."/>
            <person name="Magnuson J."/>
            <person name="Mondo S."/>
            <person name="Nolan M."/>
            <person name="Ohm R."/>
            <person name="Pangilinan J."/>
            <person name="Park H.-J."/>
            <person name="Ramirez L."/>
            <person name="Alfaro M."/>
            <person name="Sun H."/>
            <person name="Tritt A."/>
            <person name="Yoshinaga Y."/>
            <person name="Zwiers L.-H."/>
            <person name="Turgeon B."/>
            <person name="Goodwin S."/>
            <person name="Spatafora J."/>
            <person name="Crous P."/>
            <person name="Grigoriev I."/>
        </authorList>
    </citation>
    <scope>NUCLEOTIDE SEQUENCE</scope>
    <source>
        <strain evidence="9">CBS 473.64</strain>
    </source>
</reference>
<proteinExistence type="predicted"/>
<keyword evidence="2" id="KW-0813">Transport</keyword>
<name>A0A6A6S667_9PLEO</name>
<evidence type="ECO:0000313" key="9">
    <source>
        <dbReference type="EMBL" id="KAF2642747.1"/>
    </source>
</evidence>
<feature type="transmembrane region" description="Helical" evidence="7">
    <location>
        <begin position="194"/>
        <end position="216"/>
    </location>
</feature>
<comment type="subcellular location">
    <subcellularLocation>
        <location evidence="1">Membrane</location>
        <topology evidence="1">Multi-pass membrane protein</topology>
    </subcellularLocation>
</comment>
<dbReference type="PANTHER" id="PTHR23504:SF15">
    <property type="entry name" value="MAJOR FACILITATOR SUPERFAMILY (MFS) PROFILE DOMAIN-CONTAINING PROTEIN"/>
    <property type="match status" value="1"/>
</dbReference>
<feature type="transmembrane region" description="Helical" evidence="7">
    <location>
        <begin position="59"/>
        <end position="81"/>
    </location>
</feature>
<feature type="transmembrane region" description="Helical" evidence="7">
    <location>
        <begin position="21"/>
        <end position="47"/>
    </location>
</feature>
<dbReference type="PANTHER" id="PTHR23504">
    <property type="entry name" value="MAJOR FACILITATOR SUPERFAMILY DOMAIN-CONTAINING PROTEIN 10"/>
    <property type="match status" value="1"/>
</dbReference>